<evidence type="ECO:0000256" key="3">
    <source>
        <dbReference type="ARBA" id="ARBA00022692"/>
    </source>
</evidence>
<keyword evidence="3 7" id="KW-0812">Transmembrane</keyword>
<name>A0ABR7T8B0_HELCL</name>
<protein>
    <recommendedName>
        <fullName evidence="8">RsgI N-terminal anti-sigma domain-containing protein</fullName>
    </recommendedName>
</protein>
<dbReference type="Pfam" id="PF23750">
    <property type="entry name" value="RsgI_M"/>
    <property type="match status" value="1"/>
</dbReference>
<proteinExistence type="predicted"/>
<evidence type="ECO:0000256" key="5">
    <source>
        <dbReference type="ARBA" id="ARBA00023136"/>
    </source>
</evidence>
<reference evidence="9 10" key="1">
    <citation type="submission" date="2020-07" db="EMBL/GenBank/DDBJ databases">
        <title>Draft whole-genome sequence of Heliobacterium chlorum DSM 3682, type strain.</title>
        <authorList>
            <person name="Kyndt J.A."/>
            <person name="Meyer T.E."/>
            <person name="Imhoff J.F."/>
        </authorList>
    </citation>
    <scope>NUCLEOTIDE SEQUENCE [LARGE SCALE GENOMIC DNA]</scope>
    <source>
        <strain evidence="9 10">DSM 3682</strain>
    </source>
</reference>
<evidence type="ECO:0000259" key="8">
    <source>
        <dbReference type="PROSITE" id="PS51849"/>
    </source>
</evidence>
<dbReference type="InterPro" id="IPR024449">
    <property type="entry name" value="Anti-sigma_RsgI_N"/>
</dbReference>
<gene>
    <name evidence="9" type="ORF">H1S01_19570</name>
</gene>
<evidence type="ECO:0000313" key="9">
    <source>
        <dbReference type="EMBL" id="MBC9786645.1"/>
    </source>
</evidence>
<evidence type="ECO:0000256" key="6">
    <source>
        <dbReference type="SAM" id="MobiDB-lite"/>
    </source>
</evidence>
<evidence type="ECO:0000256" key="1">
    <source>
        <dbReference type="ARBA" id="ARBA00004162"/>
    </source>
</evidence>
<sequence>MGKMNVIIVQVNEKDMVVLSEAGDFLCVPRPMEAVRAGETIYVEATARERERRGAWLKTVMEKMSVQRRFWAAAAFVIIAIGCSFLVNEVTPQPAVASMIIDVGPKIELLTDDQGRVIEAKSDSGDGESLLKGLTLDKLPANEALTILVQKAVADGLVNDNAEKQPGLVTWSPLPGHSEYVLPISQEMLQHQLEDTLNYTKKTYVQRPNQQEEALSNKESAKGDGVKDNPHLKLQKENESIIDKDIDKEEKDSKEKESLKSDDNGSKGNKEREEEKIDKGMNKEKGQKIH</sequence>
<dbReference type="InterPro" id="IPR055431">
    <property type="entry name" value="RsgI_M"/>
</dbReference>
<feature type="region of interest" description="Disordered" evidence="6">
    <location>
        <begin position="207"/>
        <end position="290"/>
    </location>
</feature>
<organism evidence="9 10">
    <name type="scientific">Heliobacterium chlorum</name>
    <dbReference type="NCBI Taxonomy" id="2698"/>
    <lineage>
        <taxon>Bacteria</taxon>
        <taxon>Bacillati</taxon>
        <taxon>Bacillota</taxon>
        <taxon>Clostridia</taxon>
        <taxon>Eubacteriales</taxon>
        <taxon>Heliobacteriaceae</taxon>
        <taxon>Heliobacterium</taxon>
    </lineage>
</organism>
<dbReference type="EMBL" id="JACVHF010000060">
    <property type="protein sequence ID" value="MBC9786645.1"/>
    <property type="molecule type" value="Genomic_DNA"/>
</dbReference>
<evidence type="ECO:0000256" key="2">
    <source>
        <dbReference type="ARBA" id="ARBA00022475"/>
    </source>
</evidence>
<feature type="compositionally biased region" description="Basic and acidic residues" evidence="6">
    <location>
        <begin position="215"/>
        <end position="290"/>
    </location>
</feature>
<evidence type="ECO:0000313" key="10">
    <source>
        <dbReference type="Proteomes" id="UP000617402"/>
    </source>
</evidence>
<keyword evidence="2" id="KW-1003">Cell membrane</keyword>
<comment type="caution">
    <text evidence="9">The sequence shown here is derived from an EMBL/GenBank/DDBJ whole genome shotgun (WGS) entry which is preliminary data.</text>
</comment>
<dbReference type="RefSeq" id="WP_188042065.1">
    <property type="nucleotide sequence ID" value="NZ_JACVHF010000060.1"/>
</dbReference>
<evidence type="ECO:0000256" key="7">
    <source>
        <dbReference type="SAM" id="Phobius"/>
    </source>
</evidence>
<dbReference type="Proteomes" id="UP000617402">
    <property type="component" value="Unassembled WGS sequence"/>
</dbReference>
<feature type="transmembrane region" description="Helical" evidence="7">
    <location>
        <begin position="70"/>
        <end position="87"/>
    </location>
</feature>
<keyword evidence="5 7" id="KW-0472">Membrane</keyword>
<dbReference type="PROSITE" id="PS51849">
    <property type="entry name" value="RSGI_N"/>
    <property type="match status" value="1"/>
</dbReference>
<comment type="subcellular location">
    <subcellularLocation>
        <location evidence="1">Cell membrane</location>
        <topology evidence="1">Single-pass membrane protein</topology>
    </subcellularLocation>
</comment>
<evidence type="ECO:0000256" key="4">
    <source>
        <dbReference type="ARBA" id="ARBA00022989"/>
    </source>
</evidence>
<accession>A0ABR7T8B0</accession>
<keyword evidence="4 7" id="KW-1133">Transmembrane helix</keyword>
<keyword evidence="10" id="KW-1185">Reference proteome</keyword>
<feature type="domain" description="RsgI N-terminal anti-sigma" evidence="8">
    <location>
        <begin position="4"/>
        <end position="52"/>
    </location>
</feature>